<proteinExistence type="predicted"/>
<keyword evidence="2" id="KW-1185">Reference proteome</keyword>
<name>A0A0D7X3N1_9BACL</name>
<dbReference type="Proteomes" id="UP000032534">
    <property type="component" value="Unassembled WGS sequence"/>
</dbReference>
<protein>
    <submittedName>
        <fullName evidence="1">Uncharacterized protein</fullName>
    </submittedName>
</protein>
<dbReference type="EMBL" id="JTHP01000014">
    <property type="protein sequence ID" value="KJD45829.1"/>
    <property type="molecule type" value="Genomic_DNA"/>
</dbReference>
<dbReference type="AlphaFoldDB" id="A0A0D7X3N1"/>
<organism evidence="1 2">
    <name type="scientific">Paenibacillus terrae</name>
    <dbReference type="NCBI Taxonomy" id="159743"/>
    <lineage>
        <taxon>Bacteria</taxon>
        <taxon>Bacillati</taxon>
        <taxon>Bacillota</taxon>
        <taxon>Bacilli</taxon>
        <taxon>Bacillales</taxon>
        <taxon>Paenibacillaceae</taxon>
        <taxon>Paenibacillus</taxon>
    </lineage>
</organism>
<comment type="caution">
    <text evidence="1">The sequence shown here is derived from an EMBL/GenBank/DDBJ whole genome shotgun (WGS) entry which is preliminary data.</text>
</comment>
<dbReference type="PATRIC" id="fig|159743.3.peg.2053"/>
<sequence length="65" mass="7689">MKKIFNVEEKNGTILESYEKKILQCIDNNDIKSAIELYDQLGDSPTKFQLFLKLKKIYETRMNTD</sequence>
<reference evidence="1 2" key="1">
    <citation type="submission" date="2014-11" db="EMBL/GenBank/DDBJ databases">
        <title>Draft Genome Sequences of Paenibacillus polymyxa NRRL B-30509 and Paenibacillus terrae NRRL B-30644, Strains from a Poultry Environment that Produce Tridecaptin A and Paenicidins.</title>
        <authorList>
            <person name="van Belkum M.J."/>
            <person name="Lohans C.T."/>
            <person name="Vederas J.C."/>
        </authorList>
    </citation>
    <scope>NUCLEOTIDE SEQUENCE [LARGE SCALE GENOMIC DNA]</scope>
    <source>
        <strain evidence="1 2">NRRL B-30644</strain>
    </source>
</reference>
<evidence type="ECO:0000313" key="2">
    <source>
        <dbReference type="Proteomes" id="UP000032534"/>
    </source>
</evidence>
<gene>
    <name evidence="1" type="ORF">QD47_09260</name>
</gene>
<accession>A0A0D7X3N1</accession>
<evidence type="ECO:0000313" key="1">
    <source>
        <dbReference type="EMBL" id="KJD45829.1"/>
    </source>
</evidence>